<evidence type="ECO:0000313" key="2">
    <source>
        <dbReference type="Proteomes" id="UP000029227"/>
    </source>
</evidence>
<accession>A0A090RAP9</accession>
<protein>
    <submittedName>
        <fullName evidence="1">Uncharacterized protein</fullName>
    </submittedName>
</protein>
<reference evidence="1 2" key="1">
    <citation type="journal article" date="2014" name="Genome Announc.">
        <title>Draft Genome Sequences of Two Vibrionaceae Species, Vibrio ponticus C121 and Photobacterium aphoticum C119, Isolated as Coral Reef Microbiota.</title>
        <authorList>
            <person name="Al-saari N."/>
            <person name="Meirelles P.M."/>
            <person name="Mino S."/>
            <person name="Suda W."/>
            <person name="Oshima K."/>
            <person name="Hattori M."/>
            <person name="Ohkuma M."/>
            <person name="Thompson F.L."/>
            <person name="Gomez-Gil B."/>
            <person name="Sawabe T."/>
            <person name="Sawabe T."/>
        </authorList>
    </citation>
    <scope>NUCLEOTIDE SEQUENCE [LARGE SCALE GENOMIC DNA]</scope>
    <source>
        <strain evidence="1 2">JCM 19237</strain>
    </source>
</reference>
<comment type="caution">
    <text evidence="1">The sequence shown here is derived from an EMBL/GenBank/DDBJ whole genome shotgun (WGS) entry which is preliminary data.</text>
</comment>
<dbReference type="EMBL" id="BBMN01000004">
    <property type="protein sequence ID" value="GAL04667.1"/>
    <property type="molecule type" value="Genomic_DNA"/>
</dbReference>
<dbReference type="STRING" id="754436.JCM19237_1339"/>
<sequence length="71" mass="8738">MDDHFDKPWIDVRRFEIFAAQGLEKQAIEMYQQVVACGEETYWLYATRLSGQKRARHLRYYRRCGRHWSRL</sequence>
<name>A0A090RAP9_9GAMM</name>
<gene>
    <name evidence="1" type="ORF">JCM19237_1339</name>
</gene>
<dbReference type="Proteomes" id="UP000029227">
    <property type="component" value="Unassembled WGS sequence"/>
</dbReference>
<organism evidence="1 2">
    <name type="scientific">Photobacterium aphoticum</name>
    <dbReference type="NCBI Taxonomy" id="754436"/>
    <lineage>
        <taxon>Bacteria</taxon>
        <taxon>Pseudomonadati</taxon>
        <taxon>Pseudomonadota</taxon>
        <taxon>Gammaproteobacteria</taxon>
        <taxon>Vibrionales</taxon>
        <taxon>Vibrionaceae</taxon>
        <taxon>Photobacterium</taxon>
    </lineage>
</organism>
<proteinExistence type="predicted"/>
<evidence type="ECO:0000313" key="1">
    <source>
        <dbReference type="EMBL" id="GAL04667.1"/>
    </source>
</evidence>
<dbReference type="AlphaFoldDB" id="A0A090RAP9"/>